<keyword evidence="3" id="KW-1185">Reference proteome</keyword>
<dbReference type="Proteomes" id="UP001396334">
    <property type="component" value="Unassembled WGS sequence"/>
</dbReference>
<evidence type="ECO:0000313" key="2">
    <source>
        <dbReference type="EMBL" id="KAK9044802.1"/>
    </source>
</evidence>
<evidence type="ECO:0000256" key="1">
    <source>
        <dbReference type="SAM" id="MobiDB-lite"/>
    </source>
</evidence>
<comment type="caution">
    <text evidence="2">The sequence shown here is derived from an EMBL/GenBank/DDBJ whole genome shotgun (WGS) entry which is preliminary data.</text>
</comment>
<protein>
    <submittedName>
        <fullName evidence="2">Uncharacterized protein</fullName>
    </submittedName>
</protein>
<evidence type="ECO:0000313" key="3">
    <source>
        <dbReference type="Proteomes" id="UP001396334"/>
    </source>
</evidence>
<sequence>MEESDNKLLLPDYWVAGQKKCLLSKFEMYVKVPKMCYVSVDMLFVDAKASMCQMNPTPNTQPLELTPPTISKNILSGSIDADDDPSSLAAS</sequence>
<organism evidence="2 3">
    <name type="scientific">Hibiscus sabdariffa</name>
    <name type="common">roselle</name>
    <dbReference type="NCBI Taxonomy" id="183260"/>
    <lineage>
        <taxon>Eukaryota</taxon>
        <taxon>Viridiplantae</taxon>
        <taxon>Streptophyta</taxon>
        <taxon>Embryophyta</taxon>
        <taxon>Tracheophyta</taxon>
        <taxon>Spermatophyta</taxon>
        <taxon>Magnoliopsida</taxon>
        <taxon>eudicotyledons</taxon>
        <taxon>Gunneridae</taxon>
        <taxon>Pentapetalae</taxon>
        <taxon>rosids</taxon>
        <taxon>malvids</taxon>
        <taxon>Malvales</taxon>
        <taxon>Malvaceae</taxon>
        <taxon>Malvoideae</taxon>
        <taxon>Hibiscus</taxon>
    </lineage>
</organism>
<name>A0ABR2U500_9ROSI</name>
<feature type="region of interest" description="Disordered" evidence="1">
    <location>
        <begin position="72"/>
        <end position="91"/>
    </location>
</feature>
<gene>
    <name evidence="2" type="ORF">V6N11_058693</name>
</gene>
<proteinExistence type="predicted"/>
<accession>A0ABR2U500</accession>
<dbReference type="EMBL" id="JBBPBN010000002">
    <property type="protein sequence ID" value="KAK9044802.1"/>
    <property type="molecule type" value="Genomic_DNA"/>
</dbReference>
<reference evidence="2 3" key="1">
    <citation type="journal article" date="2024" name="G3 (Bethesda)">
        <title>Genome assembly of Hibiscus sabdariffa L. provides insights into metabolisms of medicinal natural products.</title>
        <authorList>
            <person name="Kim T."/>
        </authorList>
    </citation>
    <scope>NUCLEOTIDE SEQUENCE [LARGE SCALE GENOMIC DNA]</scope>
    <source>
        <strain evidence="2">TK-2024</strain>
        <tissue evidence="2">Old leaves</tissue>
    </source>
</reference>